<keyword evidence="1" id="KW-1133">Transmembrane helix</keyword>
<evidence type="ECO:0000313" key="3">
    <source>
        <dbReference type="Proteomes" id="UP001159042"/>
    </source>
</evidence>
<gene>
    <name evidence="2" type="ORF">NQ315_011387</name>
</gene>
<name>A0AAV8V6H9_9CUCU</name>
<reference evidence="2 3" key="1">
    <citation type="journal article" date="2023" name="Insect Mol. Biol.">
        <title>Genome sequencing provides insights into the evolution of gene families encoding plant cell wall-degrading enzymes in longhorned beetles.</title>
        <authorList>
            <person name="Shin N.R."/>
            <person name="Okamura Y."/>
            <person name="Kirsch R."/>
            <person name="Pauchet Y."/>
        </authorList>
    </citation>
    <scope>NUCLEOTIDE SEQUENCE [LARGE SCALE GENOMIC DNA]</scope>
    <source>
        <strain evidence="2">EAD_L_NR</strain>
    </source>
</reference>
<feature type="transmembrane region" description="Helical" evidence="1">
    <location>
        <begin position="42"/>
        <end position="61"/>
    </location>
</feature>
<protein>
    <submittedName>
        <fullName evidence="2">Uncharacterized protein</fullName>
    </submittedName>
</protein>
<evidence type="ECO:0000313" key="2">
    <source>
        <dbReference type="EMBL" id="KAJ8909683.1"/>
    </source>
</evidence>
<comment type="caution">
    <text evidence="2">The sequence shown here is derived from an EMBL/GenBank/DDBJ whole genome shotgun (WGS) entry which is preliminary data.</text>
</comment>
<proteinExistence type="predicted"/>
<evidence type="ECO:0000256" key="1">
    <source>
        <dbReference type="SAM" id="Phobius"/>
    </source>
</evidence>
<sequence length="79" mass="9239">MFIGPTKIHFMEKERKLKITEHGLKFEQEALDCYANNNNYKVLQLGLVICKNIFAMVGIFTRRGCVRRFWKIGGNQMSL</sequence>
<dbReference type="EMBL" id="JANEYG010000448">
    <property type="protein sequence ID" value="KAJ8909683.1"/>
    <property type="molecule type" value="Genomic_DNA"/>
</dbReference>
<keyword evidence="3" id="KW-1185">Reference proteome</keyword>
<accession>A0AAV8V6H9</accession>
<dbReference type="AlphaFoldDB" id="A0AAV8V6H9"/>
<organism evidence="2 3">
    <name type="scientific">Exocentrus adspersus</name>
    <dbReference type="NCBI Taxonomy" id="1586481"/>
    <lineage>
        <taxon>Eukaryota</taxon>
        <taxon>Metazoa</taxon>
        <taxon>Ecdysozoa</taxon>
        <taxon>Arthropoda</taxon>
        <taxon>Hexapoda</taxon>
        <taxon>Insecta</taxon>
        <taxon>Pterygota</taxon>
        <taxon>Neoptera</taxon>
        <taxon>Endopterygota</taxon>
        <taxon>Coleoptera</taxon>
        <taxon>Polyphaga</taxon>
        <taxon>Cucujiformia</taxon>
        <taxon>Chrysomeloidea</taxon>
        <taxon>Cerambycidae</taxon>
        <taxon>Lamiinae</taxon>
        <taxon>Acanthocinini</taxon>
        <taxon>Exocentrus</taxon>
    </lineage>
</organism>
<keyword evidence="1" id="KW-0812">Transmembrane</keyword>
<dbReference type="Proteomes" id="UP001159042">
    <property type="component" value="Unassembled WGS sequence"/>
</dbReference>
<keyword evidence="1" id="KW-0472">Membrane</keyword>